<evidence type="ECO:0000256" key="2">
    <source>
        <dbReference type="ARBA" id="ARBA00022989"/>
    </source>
</evidence>
<sequence length="379" mass="40163">MPISPTYSRKMAVWGGAVMALALLLFLPSVSHAAPDGGDFVNTLVRSFYDKTQMWEPVLRRYALVVLKWLVILEVCWLGIRAALGREQLPDTIKHFVVIILAASLFAAVINHYSEWAWQLINGLKQIGLELTTGEFSSDSPFITGLQLVKLILGKMSFTSPADSLGLLIAALVILVCFALISAQVVLVKCEAMLSMMAAMVLLGFGGSAFTRDYAVNAIRYVISVAFKLFVLQLVLAIGVSFIRDFNSDSAELQDIFVIIGAAIILLALVKSLPDVVSGIISGSHVGGGNLLGTSAAVAGGAIAGTGLVVAASQNLQNIKDAAKVAGAEGKTGVGKLAGTAANLWGARQSAKDSTERSLSSRSRSEMQERLHKATTLKG</sequence>
<feature type="region of interest" description="Disordered" evidence="4">
    <location>
        <begin position="348"/>
        <end position="379"/>
    </location>
</feature>
<dbReference type="EMBL" id="FLUQ01000001">
    <property type="protein sequence ID" value="SBV93074.1"/>
    <property type="molecule type" value="Genomic_DNA"/>
</dbReference>
<evidence type="ECO:0000256" key="5">
    <source>
        <dbReference type="SAM" id="Phobius"/>
    </source>
</evidence>
<evidence type="ECO:0000313" key="7">
    <source>
        <dbReference type="EMBL" id="SBV93074.1"/>
    </source>
</evidence>
<feature type="compositionally biased region" description="Basic and acidic residues" evidence="4">
    <location>
        <begin position="363"/>
        <end position="372"/>
    </location>
</feature>
<evidence type="ECO:0000256" key="6">
    <source>
        <dbReference type="SAM" id="SignalP"/>
    </source>
</evidence>
<keyword evidence="2 5" id="KW-1133">Transmembrane helix</keyword>
<gene>
    <name evidence="7" type="ORF">KL86DPRO_10470</name>
</gene>
<dbReference type="NCBIfam" id="TIGR02783">
    <property type="entry name" value="TrbL_P"/>
    <property type="match status" value="1"/>
</dbReference>
<dbReference type="InterPro" id="IPR007688">
    <property type="entry name" value="Conjugal_tfr_TrbL/VirB6"/>
</dbReference>
<feature type="transmembrane region" description="Helical" evidence="5">
    <location>
        <begin position="218"/>
        <end position="243"/>
    </location>
</feature>
<keyword evidence="3 5" id="KW-0472">Membrane</keyword>
<feature type="transmembrane region" description="Helical" evidence="5">
    <location>
        <begin position="62"/>
        <end position="84"/>
    </location>
</feature>
<feature type="transmembrane region" description="Helical" evidence="5">
    <location>
        <begin position="96"/>
        <end position="114"/>
    </location>
</feature>
<proteinExistence type="predicted"/>
<feature type="chain" id="PRO_5012194322" evidence="6">
    <location>
        <begin position="34"/>
        <end position="379"/>
    </location>
</feature>
<organism evidence="7">
    <name type="scientific">uncultured delta proteobacterium</name>
    <dbReference type="NCBI Taxonomy" id="34034"/>
    <lineage>
        <taxon>Bacteria</taxon>
        <taxon>Deltaproteobacteria</taxon>
        <taxon>environmental samples</taxon>
    </lineage>
</organism>
<feature type="transmembrane region" description="Helical" evidence="5">
    <location>
        <begin position="293"/>
        <end position="312"/>
    </location>
</feature>
<dbReference type="InterPro" id="IPR014150">
    <property type="entry name" value="Conjugal_tfr_TrbL"/>
</dbReference>
<feature type="transmembrane region" description="Helical" evidence="5">
    <location>
        <begin position="194"/>
        <end position="212"/>
    </location>
</feature>
<dbReference type="Pfam" id="PF04610">
    <property type="entry name" value="TrbL"/>
    <property type="match status" value="1"/>
</dbReference>
<keyword evidence="1 5" id="KW-0812">Transmembrane</keyword>
<name>A0A212J164_9DELT</name>
<keyword evidence="6" id="KW-0732">Signal</keyword>
<dbReference type="AlphaFoldDB" id="A0A212J164"/>
<evidence type="ECO:0000256" key="4">
    <source>
        <dbReference type="SAM" id="MobiDB-lite"/>
    </source>
</evidence>
<evidence type="ECO:0000256" key="3">
    <source>
        <dbReference type="ARBA" id="ARBA00023136"/>
    </source>
</evidence>
<feature type="transmembrane region" description="Helical" evidence="5">
    <location>
        <begin position="165"/>
        <end position="187"/>
    </location>
</feature>
<evidence type="ECO:0000256" key="1">
    <source>
        <dbReference type="ARBA" id="ARBA00022692"/>
    </source>
</evidence>
<feature type="transmembrane region" description="Helical" evidence="5">
    <location>
        <begin position="255"/>
        <end position="273"/>
    </location>
</feature>
<protein>
    <submittedName>
        <fullName evidence="7">P-type conjugative transfer protein TrbL</fullName>
    </submittedName>
</protein>
<accession>A0A212J164</accession>
<feature type="signal peptide" evidence="6">
    <location>
        <begin position="1"/>
        <end position="33"/>
    </location>
</feature>
<reference evidence="7" key="1">
    <citation type="submission" date="2016-04" db="EMBL/GenBank/DDBJ databases">
        <authorList>
            <person name="Evans L.H."/>
            <person name="Alamgir A."/>
            <person name="Owens N."/>
            <person name="Weber N.D."/>
            <person name="Virtaneva K."/>
            <person name="Barbian K."/>
            <person name="Babar A."/>
            <person name="Rosenke K."/>
        </authorList>
    </citation>
    <scope>NUCLEOTIDE SEQUENCE</scope>
    <source>
        <strain evidence="7">86</strain>
    </source>
</reference>
<dbReference type="GO" id="GO:0030255">
    <property type="term" value="P:protein secretion by the type IV secretion system"/>
    <property type="evidence" value="ECO:0007669"/>
    <property type="project" value="InterPro"/>
</dbReference>